<gene>
    <name evidence="1" type="ORF">QJS04_geneDACA001275</name>
</gene>
<sequence length="62" mass="6841">MVRSKGRELGLGLGLREWWSLIAEWRLSTRRVSVGVIWEVLMVMASSSSSMGVGSGGDEEEE</sequence>
<evidence type="ECO:0000313" key="2">
    <source>
        <dbReference type="Proteomes" id="UP001179952"/>
    </source>
</evidence>
<reference evidence="1" key="1">
    <citation type="journal article" date="2023" name="Nat. Commun.">
        <title>Diploid and tetraploid genomes of Acorus and the evolution of monocots.</title>
        <authorList>
            <person name="Ma L."/>
            <person name="Liu K.W."/>
            <person name="Li Z."/>
            <person name="Hsiao Y.Y."/>
            <person name="Qi Y."/>
            <person name="Fu T."/>
            <person name="Tang G.D."/>
            <person name="Zhang D."/>
            <person name="Sun W.H."/>
            <person name="Liu D.K."/>
            <person name="Li Y."/>
            <person name="Chen G.Z."/>
            <person name="Liu X.D."/>
            <person name="Liao X.Y."/>
            <person name="Jiang Y.T."/>
            <person name="Yu X."/>
            <person name="Hao Y."/>
            <person name="Huang J."/>
            <person name="Zhao X.W."/>
            <person name="Ke S."/>
            <person name="Chen Y.Y."/>
            <person name="Wu W.L."/>
            <person name="Hsu J.L."/>
            <person name="Lin Y.F."/>
            <person name="Huang M.D."/>
            <person name="Li C.Y."/>
            <person name="Huang L."/>
            <person name="Wang Z.W."/>
            <person name="Zhao X."/>
            <person name="Zhong W.Y."/>
            <person name="Peng D.H."/>
            <person name="Ahmad S."/>
            <person name="Lan S."/>
            <person name="Zhang J.S."/>
            <person name="Tsai W.C."/>
            <person name="Van de Peer Y."/>
            <person name="Liu Z.J."/>
        </authorList>
    </citation>
    <scope>NUCLEOTIDE SEQUENCE</scope>
    <source>
        <strain evidence="1">SCP</strain>
    </source>
</reference>
<comment type="caution">
    <text evidence="1">The sequence shown here is derived from an EMBL/GenBank/DDBJ whole genome shotgun (WGS) entry which is preliminary data.</text>
</comment>
<protein>
    <submittedName>
        <fullName evidence="1">Uncharacterized protein</fullName>
    </submittedName>
</protein>
<dbReference type="AlphaFoldDB" id="A0AAV9AE80"/>
<dbReference type="Proteomes" id="UP001179952">
    <property type="component" value="Unassembled WGS sequence"/>
</dbReference>
<name>A0AAV9AE80_ACOGR</name>
<evidence type="ECO:0000313" key="1">
    <source>
        <dbReference type="EMBL" id="KAK1262429.1"/>
    </source>
</evidence>
<proteinExistence type="predicted"/>
<organism evidence="1 2">
    <name type="scientific">Acorus gramineus</name>
    <name type="common">Dwarf sweet flag</name>
    <dbReference type="NCBI Taxonomy" id="55184"/>
    <lineage>
        <taxon>Eukaryota</taxon>
        <taxon>Viridiplantae</taxon>
        <taxon>Streptophyta</taxon>
        <taxon>Embryophyta</taxon>
        <taxon>Tracheophyta</taxon>
        <taxon>Spermatophyta</taxon>
        <taxon>Magnoliopsida</taxon>
        <taxon>Liliopsida</taxon>
        <taxon>Acoraceae</taxon>
        <taxon>Acorus</taxon>
    </lineage>
</organism>
<accession>A0AAV9AE80</accession>
<dbReference type="EMBL" id="JAUJYN010000010">
    <property type="protein sequence ID" value="KAK1262429.1"/>
    <property type="molecule type" value="Genomic_DNA"/>
</dbReference>
<keyword evidence="2" id="KW-1185">Reference proteome</keyword>
<reference evidence="1" key="2">
    <citation type="submission" date="2023-06" db="EMBL/GenBank/DDBJ databases">
        <authorList>
            <person name="Ma L."/>
            <person name="Liu K.-W."/>
            <person name="Li Z."/>
            <person name="Hsiao Y.-Y."/>
            <person name="Qi Y."/>
            <person name="Fu T."/>
            <person name="Tang G."/>
            <person name="Zhang D."/>
            <person name="Sun W.-H."/>
            <person name="Liu D.-K."/>
            <person name="Li Y."/>
            <person name="Chen G.-Z."/>
            <person name="Liu X.-D."/>
            <person name="Liao X.-Y."/>
            <person name="Jiang Y.-T."/>
            <person name="Yu X."/>
            <person name="Hao Y."/>
            <person name="Huang J."/>
            <person name="Zhao X.-W."/>
            <person name="Ke S."/>
            <person name="Chen Y.-Y."/>
            <person name="Wu W.-L."/>
            <person name="Hsu J.-L."/>
            <person name="Lin Y.-F."/>
            <person name="Huang M.-D."/>
            <person name="Li C.-Y."/>
            <person name="Huang L."/>
            <person name="Wang Z.-W."/>
            <person name="Zhao X."/>
            <person name="Zhong W.-Y."/>
            <person name="Peng D.-H."/>
            <person name="Ahmad S."/>
            <person name="Lan S."/>
            <person name="Zhang J.-S."/>
            <person name="Tsai W.-C."/>
            <person name="Van De Peer Y."/>
            <person name="Liu Z.-J."/>
        </authorList>
    </citation>
    <scope>NUCLEOTIDE SEQUENCE</scope>
    <source>
        <strain evidence="1">SCP</strain>
        <tissue evidence="1">Leaves</tissue>
    </source>
</reference>